<organism evidence="4 5">
    <name type="scientific">Phycicoccus flavus</name>
    <dbReference type="NCBI Taxonomy" id="2502783"/>
    <lineage>
        <taxon>Bacteria</taxon>
        <taxon>Bacillati</taxon>
        <taxon>Actinomycetota</taxon>
        <taxon>Actinomycetes</taxon>
        <taxon>Micrococcales</taxon>
        <taxon>Intrasporangiaceae</taxon>
        <taxon>Phycicoccus</taxon>
    </lineage>
</organism>
<feature type="domain" description="LytR/CpsA/Psr regulator C-terminal" evidence="3">
    <location>
        <begin position="71"/>
        <end position="161"/>
    </location>
</feature>
<keyword evidence="2" id="KW-1133">Transmembrane helix</keyword>
<dbReference type="InterPro" id="IPR027381">
    <property type="entry name" value="LytR/CpsA/Psr_C"/>
</dbReference>
<proteinExistence type="predicted"/>
<feature type="region of interest" description="Disordered" evidence="1">
    <location>
        <begin position="163"/>
        <end position="185"/>
    </location>
</feature>
<protein>
    <submittedName>
        <fullName evidence="4">LytR C-terminal domain-containing protein</fullName>
    </submittedName>
</protein>
<keyword evidence="5" id="KW-1185">Reference proteome</keyword>
<evidence type="ECO:0000313" key="4">
    <source>
        <dbReference type="EMBL" id="NHA67868.1"/>
    </source>
</evidence>
<dbReference type="Pfam" id="PF13399">
    <property type="entry name" value="LytR_C"/>
    <property type="match status" value="1"/>
</dbReference>
<dbReference type="RefSeq" id="WP_165566409.1">
    <property type="nucleotide sequence ID" value="NZ_SAYU02000018.1"/>
</dbReference>
<gene>
    <name evidence="4" type="ORF">EPD83_007355</name>
</gene>
<comment type="caution">
    <text evidence="4">The sequence shown here is derived from an EMBL/GenBank/DDBJ whole genome shotgun (WGS) entry which is preliminary data.</text>
</comment>
<dbReference type="AlphaFoldDB" id="A0A8T6R0Q1"/>
<dbReference type="EMBL" id="SAYU02000018">
    <property type="protein sequence ID" value="NHA67868.1"/>
    <property type="molecule type" value="Genomic_DNA"/>
</dbReference>
<keyword evidence="2" id="KW-0812">Transmembrane</keyword>
<evidence type="ECO:0000259" key="3">
    <source>
        <dbReference type="Pfam" id="PF13399"/>
    </source>
</evidence>
<keyword evidence="2" id="KW-0472">Membrane</keyword>
<evidence type="ECO:0000313" key="5">
    <source>
        <dbReference type="Proteomes" id="UP000287866"/>
    </source>
</evidence>
<name>A0A8T6R0Q1_9MICO</name>
<evidence type="ECO:0000256" key="1">
    <source>
        <dbReference type="SAM" id="MobiDB-lite"/>
    </source>
</evidence>
<feature type="transmembrane region" description="Helical" evidence="2">
    <location>
        <begin position="21"/>
        <end position="40"/>
    </location>
</feature>
<dbReference type="Gene3D" id="3.30.70.2390">
    <property type="match status" value="1"/>
</dbReference>
<evidence type="ECO:0000256" key="2">
    <source>
        <dbReference type="SAM" id="Phobius"/>
    </source>
</evidence>
<reference evidence="4" key="1">
    <citation type="submission" date="2020-03" db="EMBL/GenBank/DDBJ databases">
        <title>Phycicoccus flavus sp. nov., a novel endophytic actinobacterium isolated from branch of Kandelia candel.</title>
        <authorList>
            <person name="Tuo L."/>
        </authorList>
    </citation>
    <scope>NUCLEOTIDE SEQUENCE</scope>
    <source>
        <strain evidence="4">CMS6Z-2</strain>
    </source>
</reference>
<sequence length="185" mass="20024">MTDYTTESPLSLERRQRRRRAVITIGTLVLGLFFAFWYALSYYEADESRAAPRTPTPTCSPYDPKVRTPADITVNVYNATNRSGLASRTATALEKRGYTVKKVANDPSSRKAPKVAELRYGKKGRAGALTMLDGDLPKGTRGHVLSSRTSRTVDVVLGAGFDGLPPKAQSTGLPMCPKPSASPSS</sequence>
<accession>A0A8T6R0Q1</accession>
<dbReference type="Proteomes" id="UP000287866">
    <property type="component" value="Unassembled WGS sequence"/>
</dbReference>